<evidence type="ECO:0000256" key="1">
    <source>
        <dbReference type="ARBA" id="ARBA00023125"/>
    </source>
</evidence>
<protein>
    <submittedName>
        <fullName evidence="4">Helix-turn-helix domain-containing protein</fullName>
    </submittedName>
</protein>
<sequence>MDISEVARRAGVPVSTLRYYEEKGLIASTGRHGLRRQFAPSVLERLALIALSRTAGFSLEEIARLFPPAGRPDLDRSMLAAKADELDATIHRLAALRDNLRHAAACPAPTHLDCPTFQGLLDAATSGSLPPPPRTPPRTPPRHER</sequence>
<gene>
    <name evidence="4" type="ORF">GCM10009550_24880</name>
</gene>
<dbReference type="PRINTS" id="PR00040">
    <property type="entry name" value="HTHMERR"/>
</dbReference>
<dbReference type="PANTHER" id="PTHR30204:SF97">
    <property type="entry name" value="MERR FAMILY REGULATORY PROTEIN"/>
    <property type="match status" value="1"/>
</dbReference>
<reference evidence="5" key="1">
    <citation type="journal article" date="2019" name="Int. J. Syst. Evol. Microbiol.">
        <title>The Global Catalogue of Microorganisms (GCM) 10K type strain sequencing project: providing services to taxonomists for standard genome sequencing and annotation.</title>
        <authorList>
            <consortium name="The Broad Institute Genomics Platform"/>
            <consortium name="The Broad Institute Genome Sequencing Center for Infectious Disease"/>
            <person name="Wu L."/>
            <person name="Ma J."/>
        </authorList>
    </citation>
    <scope>NUCLEOTIDE SEQUENCE [LARGE SCALE GENOMIC DNA]</scope>
    <source>
        <strain evidence="5">JCM 10696</strain>
    </source>
</reference>
<dbReference type="InterPro" id="IPR047057">
    <property type="entry name" value="MerR_fam"/>
</dbReference>
<dbReference type="Proteomes" id="UP001500665">
    <property type="component" value="Unassembled WGS sequence"/>
</dbReference>
<evidence type="ECO:0000313" key="4">
    <source>
        <dbReference type="EMBL" id="GAA0948475.1"/>
    </source>
</evidence>
<comment type="caution">
    <text evidence="4">The sequence shown here is derived from an EMBL/GenBank/DDBJ whole genome shotgun (WGS) entry which is preliminary data.</text>
</comment>
<dbReference type="InterPro" id="IPR000551">
    <property type="entry name" value="MerR-type_HTH_dom"/>
</dbReference>
<evidence type="ECO:0000256" key="2">
    <source>
        <dbReference type="SAM" id="MobiDB-lite"/>
    </source>
</evidence>
<keyword evidence="1" id="KW-0238">DNA-binding</keyword>
<dbReference type="PANTHER" id="PTHR30204">
    <property type="entry name" value="REDOX-CYCLING DRUG-SENSING TRANSCRIPTIONAL ACTIVATOR SOXR"/>
    <property type="match status" value="1"/>
</dbReference>
<keyword evidence="5" id="KW-1185">Reference proteome</keyword>
<feature type="region of interest" description="Disordered" evidence="2">
    <location>
        <begin position="122"/>
        <end position="145"/>
    </location>
</feature>
<dbReference type="SUPFAM" id="SSF46955">
    <property type="entry name" value="Putative DNA-binding domain"/>
    <property type="match status" value="1"/>
</dbReference>
<dbReference type="Pfam" id="PF13411">
    <property type="entry name" value="MerR_1"/>
    <property type="match status" value="1"/>
</dbReference>
<dbReference type="PROSITE" id="PS50937">
    <property type="entry name" value="HTH_MERR_2"/>
    <property type="match status" value="1"/>
</dbReference>
<dbReference type="SMART" id="SM00422">
    <property type="entry name" value="HTH_MERR"/>
    <property type="match status" value="1"/>
</dbReference>
<proteinExistence type="predicted"/>
<name>A0ABP4BAQ8_9ACTN</name>
<dbReference type="RefSeq" id="WP_344240055.1">
    <property type="nucleotide sequence ID" value="NZ_BAAAHH010000008.1"/>
</dbReference>
<organism evidence="4 5">
    <name type="scientific">Actinocorallia libanotica</name>
    <dbReference type="NCBI Taxonomy" id="46162"/>
    <lineage>
        <taxon>Bacteria</taxon>
        <taxon>Bacillati</taxon>
        <taxon>Actinomycetota</taxon>
        <taxon>Actinomycetes</taxon>
        <taxon>Streptosporangiales</taxon>
        <taxon>Thermomonosporaceae</taxon>
        <taxon>Actinocorallia</taxon>
    </lineage>
</organism>
<dbReference type="CDD" id="cd04781">
    <property type="entry name" value="HTH_MerR-like_sg6"/>
    <property type="match status" value="1"/>
</dbReference>
<dbReference type="EMBL" id="BAAAHH010000008">
    <property type="protein sequence ID" value="GAA0948475.1"/>
    <property type="molecule type" value="Genomic_DNA"/>
</dbReference>
<feature type="domain" description="HTH merR-type" evidence="3">
    <location>
        <begin position="1"/>
        <end position="68"/>
    </location>
</feature>
<feature type="compositionally biased region" description="Pro residues" evidence="2">
    <location>
        <begin position="129"/>
        <end position="139"/>
    </location>
</feature>
<dbReference type="Gene3D" id="1.10.1660.10">
    <property type="match status" value="1"/>
</dbReference>
<accession>A0ABP4BAQ8</accession>
<evidence type="ECO:0000259" key="3">
    <source>
        <dbReference type="PROSITE" id="PS50937"/>
    </source>
</evidence>
<evidence type="ECO:0000313" key="5">
    <source>
        <dbReference type="Proteomes" id="UP001500665"/>
    </source>
</evidence>
<dbReference type="InterPro" id="IPR009061">
    <property type="entry name" value="DNA-bd_dom_put_sf"/>
</dbReference>